<evidence type="ECO:0000256" key="2">
    <source>
        <dbReference type="ARBA" id="ARBA00004065"/>
    </source>
</evidence>
<dbReference type="InterPro" id="IPR009027">
    <property type="entry name" value="Ribosomal_bL9/RNase_H1_N"/>
</dbReference>
<proteinExistence type="inferred from homology"/>
<dbReference type="InterPro" id="IPR050092">
    <property type="entry name" value="RNase_H"/>
</dbReference>
<dbReference type="Proteomes" id="UP001253637">
    <property type="component" value="Segment"/>
</dbReference>
<dbReference type="InterPro" id="IPR012337">
    <property type="entry name" value="RNaseH-like_sf"/>
</dbReference>
<keyword evidence="12" id="KW-0460">Magnesium</keyword>
<comment type="function">
    <text evidence="2">Endonuclease that specifically degrades the RNA of RNA-DNA hybrids.</text>
</comment>
<dbReference type="Gene3D" id="3.30.420.10">
    <property type="entry name" value="Ribonuclease H-like superfamily/Ribonuclease H"/>
    <property type="match status" value="1"/>
</dbReference>
<dbReference type="Gene3D" id="3.40.970.10">
    <property type="entry name" value="Ribonuclease H1, N-terminal domain"/>
    <property type="match status" value="1"/>
</dbReference>
<dbReference type="GO" id="GO:0046872">
    <property type="term" value="F:metal ion binding"/>
    <property type="evidence" value="ECO:0007669"/>
    <property type="project" value="UniProtKB-KW"/>
</dbReference>
<keyword evidence="8" id="KW-0540">Nuclease</keyword>
<dbReference type="PANTHER" id="PTHR10642">
    <property type="entry name" value="RIBONUCLEASE H1"/>
    <property type="match status" value="1"/>
</dbReference>
<keyword evidence="11" id="KW-0378">Hydrolase</keyword>
<evidence type="ECO:0000256" key="8">
    <source>
        <dbReference type="ARBA" id="ARBA00022722"/>
    </source>
</evidence>
<evidence type="ECO:0000259" key="14">
    <source>
        <dbReference type="Pfam" id="PF01693"/>
    </source>
</evidence>
<dbReference type="SUPFAM" id="SSF55658">
    <property type="entry name" value="L9 N-domain-like"/>
    <property type="match status" value="1"/>
</dbReference>
<evidence type="ECO:0000256" key="5">
    <source>
        <dbReference type="ARBA" id="ARBA00012180"/>
    </source>
</evidence>
<dbReference type="EMBL" id="LC625835">
    <property type="protein sequence ID" value="BCU03592.1"/>
    <property type="molecule type" value="Genomic_DNA"/>
</dbReference>
<organism evidence="15 16">
    <name type="scientific">Pandoravirus japonicus</name>
    <dbReference type="NCBI Taxonomy" id="2823154"/>
    <lineage>
        <taxon>Viruses</taxon>
        <taxon>Pandoravirus</taxon>
    </lineage>
</organism>
<name>A0A811BRZ5_9VIRU</name>
<reference evidence="15" key="1">
    <citation type="submission" date="2021-04" db="EMBL/GenBank/DDBJ databases">
        <title>Draft Genome Sequence of Pandoravirus japonicus, Isolated from the Sabaishi River of Niigata, Japan.</title>
        <authorList>
            <person name="Hosokawa N."/>
            <person name="Takahashi H."/>
            <person name="Aoki K."/>
            <person name="Takemura M."/>
        </authorList>
    </citation>
    <scope>NUCLEOTIDE SEQUENCE</scope>
</reference>
<dbReference type="InterPro" id="IPR037056">
    <property type="entry name" value="RNase_H1_N_sf"/>
</dbReference>
<dbReference type="SUPFAM" id="SSF53098">
    <property type="entry name" value="Ribonuclease H-like"/>
    <property type="match status" value="1"/>
</dbReference>
<sequence>MATSGNAKRTRAAQRWYAVRAGRQVGVFESWDEARASVAGYAGAAYRRFDDREQARAYVEDGRGASLAPGTNAPLRVHVAVAPRVGTGAFRYGVYWGPGDPRNEAKALPGAAQSERRAGLYAMERAVRAIAADRWVGPVEVCSDCSVAMVWARDYMPTWKANGWVTARGTEPVDVDVLRALARAIDRASADVRFAYRLRADRSDSLDAARRLAAKGGAATSRMLGARVATPSLSIAPSTCGPVHSPTGSPSSL</sequence>
<dbReference type="PANTHER" id="PTHR10642:SF26">
    <property type="entry name" value="RIBONUCLEASE H1"/>
    <property type="match status" value="1"/>
</dbReference>
<evidence type="ECO:0000256" key="12">
    <source>
        <dbReference type="ARBA" id="ARBA00022842"/>
    </source>
</evidence>
<feature type="domain" description="Ribonuclease H1 N-terminal" evidence="14">
    <location>
        <begin position="16"/>
        <end position="58"/>
    </location>
</feature>
<dbReference type="InterPro" id="IPR011320">
    <property type="entry name" value="RNase_H1_N"/>
</dbReference>
<evidence type="ECO:0000256" key="11">
    <source>
        <dbReference type="ARBA" id="ARBA00022801"/>
    </source>
</evidence>
<dbReference type="EC" id="3.1.26.4" evidence="5"/>
<evidence type="ECO:0000256" key="9">
    <source>
        <dbReference type="ARBA" id="ARBA00022723"/>
    </source>
</evidence>
<evidence type="ECO:0000313" key="16">
    <source>
        <dbReference type="Proteomes" id="UP001253637"/>
    </source>
</evidence>
<dbReference type="FunFam" id="3.40.970.10:FF:000002">
    <property type="entry name" value="Ribonuclease H"/>
    <property type="match status" value="1"/>
</dbReference>
<dbReference type="GO" id="GO:0043137">
    <property type="term" value="P:DNA replication, removal of RNA primer"/>
    <property type="evidence" value="ECO:0007669"/>
    <property type="project" value="TreeGrafter"/>
</dbReference>
<comment type="cofactor">
    <cofactor evidence="1">
        <name>Mg(2+)</name>
        <dbReference type="ChEBI" id="CHEBI:18420"/>
    </cofactor>
</comment>
<evidence type="ECO:0000256" key="13">
    <source>
        <dbReference type="ARBA" id="ARBA00030758"/>
    </source>
</evidence>
<keyword evidence="10" id="KW-0255">Endonuclease</keyword>
<evidence type="ECO:0000256" key="10">
    <source>
        <dbReference type="ARBA" id="ARBA00022759"/>
    </source>
</evidence>
<accession>A0A811BRZ5</accession>
<evidence type="ECO:0000313" key="15">
    <source>
        <dbReference type="EMBL" id="BCU03592.1"/>
    </source>
</evidence>
<dbReference type="GO" id="GO:0003676">
    <property type="term" value="F:nucleic acid binding"/>
    <property type="evidence" value="ECO:0007669"/>
    <property type="project" value="InterPro"/>
</dbReference>
<evidence type="ECO:0000256" key="6">
    <source>
        <dbReference type="ARBA" id="ARBA00017721"/>
    </source>
</evidence>
<evidence type="ECO:0000256" key="3">
    <source>
        <dbReference type="ARBA" id="ARBA00005300"/>
    </source>
</evidence>
<evidence type="ECO:0000256" key="4">
    <source>
        <dbReference type="ARBA" id="ARBA00008884"/>
    </source>
</evidence>
<comment type="similarity">
    <text evidence="3">Belongs to the RNase H family.</text>
</comment>
<comment type="similarity">
    <text evidence="4">Belongs to the caulimoviridae viroplasmin family.</text>
</comment>
<keyword evidence="9" id="KW-0479">Metal-binding</keyword>
<evidence type="ECO:0000256" key="1">
    <source>
        <dbReference type="ARBA" id="ARBA00001946"/>
    </source>
</evidence>
<dbReference type="InterPro" id="IPR036397">
    <property type="entry name" value="RNaseH_sf"/>
</dbReference>
<dbReference type="GO" id="GO:0004523">
    <property type="term" value="F:RNA-DNA hybrid ribonuclease activity"/>
    <property type="evidence" value="ECO:0007669"/>
    <property type="project" value="UniProtKB-EC"/>
</dbReference>
<dbReference type="Pfam" id="PF01693">
    <property type="entry name" value="Cauli_VI"/>
    <property type="match status" value="1"/>
</dbReference>
<protein>
    <recommendedName>
        <fullName evidence="6">Ribonuclease H</fullName>
        <ecNumber evidence="5">3.1.26.4</ecNumber>
    </recommendedName>
    <alternativeName>
        <fullName evidence="13">Inclusion body matrix protein</fullName>
    </alternativeName>
    <alternativeName>
        <fullName evidence="7">Transactivator/viroplasmin protein</fullName>
    </alternativeName>
</protein>
<evidence type="ECO:0000256" key="7">
    <source>
        <dbReference type="ARBA" id="ARBA00017800"/>
    </source>
</evidence>